<dbReference type="RefSeq" id="WP_270075459.1">
    <property type="nucleotide sequence ID" value="NZ_CP115174.1"/>
</dbReference>
<evidence type="ECO:0000259" key="1">
    <source>
        <dbReference type="Pfam" id="PF00149"/>
    </source>
</evidence>
<sequence>MRIPSFLRRKAGHVEPTSAPAIPPGERVYAIGDVHGCADELERLLDMIAQDHAARGPARQTVILLGDLVNRGPDSARAVQVARDLLASGTGRLVKGNHEELFILAGRGDRRAIRTLLAVGGLTTLASFGLTDEEIHGGNYHDLALLLKQRIPRDILAFLDAAEQKIAIGDYLFVHAGIRPGVPITEQNSADLRWIRDEFLTSQAAHGAMVVHGHTITETVAERENRIGIDTGAYQSGILTAIGLEGSARWFLSTTAKL</sequence>
<reference evidence="2 3" key="1">
    <citation type="submission" date="2022-12" db="EMBL/GenBank/DDBJ databases">
        <title>Sphingomonas abieness sp. nov., an endophytic bacterium isolated from Abies koreana.</title>
        <authorList>
            <person name="Jiang L."/>
            <person name="Lee J."/>
        </authorList>
    </citation>
    <scope>NUCLEOTIDE SEQUENCE [LARGE SCALE GENOMIC DNA]</scope>
    <source>
        <strain evidence="3">PAMB 00755</strain>
    </source>
</reference>
<dbReference type="Gene3D" id="3.60.21.10">
    <property type="match status" value="1"/>
</dbReference>
<feature type="domain" description="Calcineurin-like phosphoesterase" evidence="1">
    <location>
        <begin position="27"/>
        <end position="214"/>
    </location>
</feature>
<gene>
    <name evidence="2" type="ORF">PBT88_11360</name>
</gene>
<protein>
    <submittedName>
        <fullName evidence="2">Metallophosphoesterase</fullName>
    </submittedName>
</protein>
<dbReference type="PANTHER" id="PTHR42850">
    <property type="entry name" value="METALLOPHOSPHOESTERASE"/>
    <property type="match status" value="1"/>
</dbReference>
<dbReference type="Proteomes" id="UP001210865">
    <property type="component" value="Chromosome"/>
</dbReference>
<dbReference type="SUPFAM" id="SSF56300">
    <property type="entry name" value="Metallo-dependent phosphatases"/>
    <property type="match status" value="1"/>
</dbReference>
<proteinExistence type="predicted"/>
<keyword evidence="3" id="KW-1185">Reference proteome</keyword>
<organism evidence="2 3">
    <name type="scientific">Sphingomonas abietis</name>
    <dbReference type="NCBI Taxonomy" id="3012344"/>
    <lineage>
        <taxon>Bacteria</taxon>
        <taxon>Pseudomonadati</taxon>
        <taxon>Pseudomonadota</taxon>
        <taxon>Alphaproteobacteria</taxon>
        <taxon>Sphingomonadales</taxon>
        <taxon>Sphingomonadaceae</taxon>
        <taxon>Sphingomonas</taxon>
    </lineage>
</organism>
<accession>A0ABY7NH44</accession>
<name>A0ABY7NH44_9SPHN</name>
<dbReference type="EMBL" id="CP115174">
    <property type="protein sequence ID" value="WBO20809.1"/>
    <property type="molecule type" value="Genomic_DNA"/>
</dbReference>
<evidence type="ECO:0000313" key="3">
    <source>
        <dbReference type="Proteomes" id="UP001210865"/>
    </source>
</evidence>
<evidence type="ECO:0000313" key="2">
    <source>
        <dbReference type="EMBL" id="WBO20809.1"/>
    </source>
</evidence>
<dbReference type="Pfam" id="PF00149">
    <property type="entry name" value="Metallophos"/>
    <property type="match status" value="1"/>
</dbReference>
<dbReference type="InterPro" id="IPR029052">
    <property type="entry name" value="Metallo-depent_PP-like"/>
</dbReference>
<dbReference type="PANTHER" id="PTHR42850:SF4">
    <property type="entry name" value="ZINC-DEPENDENT ENDOPOLYPHOSPHATASE"/>
    <property type="match status" value="1"/>
</dbReference>
<dbReference type="InterPro" id="IPR050126">
    <property type="entry name" value="Ap4A_hydrolase"/>
</dbReference>
<dbReference type="InterPro" id="IPR004843">
    <property type="entry name" value="Calcineurin-like_PHP"/>
</dbReference>